<evidence type="ECO:0000256" key="3">
    <source>
        <dbReference type="ARBA" id="ARBA00009284"/>
    </source>
</evidence>
<dbReference type="GO" id="GO:0030288">
    <property type="term" value="C:outer membrane-bounded periplasmic space"/>
    <property type="evidence" value="ECO:0007669"/>
    <property type="project" value="TreeGrafter"/>
</dbReference>
<dbReference type="InterPro" id="IPR014438">
    <property type="entry name" value="Glucan_biosyn_MdoG/MdoD"/>
</dbReference>
<dbReference type="EMBL" id="SJPG01000001">
    <property type="protein sequence ID" value="TWT62673.1"/>
    <property type="molecule type" value="Genomic_DNA"/>
</dbReference>
<dbReference type="InterPro" id="IPR011013">
    <property type="entry name" value="Gal_mutarotase_sf_dom"/>
</dbReference>
<dbReference type="InterPro" id="IPR007444">
    <property type="entry name" value="Glucan_biosyn_MdoG_C"/>
</dbReference>
<comment type="similarity">
    <text evidence="3">Belongs to the OpgD/OpgG family.</text>
</comment>
<dbReference type="PANTHER" id="PTHR30504:SF2">
    <property type="entry name" value="GLUCANS BIOSYNTHESIS PROTEIN G"/>
    <property type="match status" value="1"/>
</dbReference>
<dbReference type="InterPro" id="IPR014756">
    <property type="entry name" value="Ig_E-set"/>
</dbReference>
<dbReference type="UniPathway" id="UPA00637"/>
<organism evidence="6 7">
    <name type="scientific">Rubinisphaera italica</name>
    <dbReference type="NCBI Taxonomy" id="2527969"/>
    <lineage>
        <taxon>Bacteria</taxon>
        <taxon>Pseudomonadati</taxon>
        <taxon>Planctomycetota</taxon>
        <taxon>Planctomycetia</taxon>
        <taxon>Planctomycetales</taxon>
        <taxon>Planctomycetaceae</taxon>
        <taxon>Rubinisphaera</taxon>
    </lineage>
</organism>
<gene>
    <name evidence="6" type="primary">mdoG</name>
    <name evidence="6" type="ORF">Pan54_34170</name>
</gene>
<reference evidence="6 7" key="1">
    <citation type="submission" date="2019-02" db="EMBL/GenBank/DDBJ databases">
        <title>Deep-cultivation of Planctomycetes and their phenomic and genomic characterization uncovers novel biology.</title>
        <authorList>
            <person name="Wiegand S."/>
            <person name="Jogler M."/>
            <person name="Boedeker C."/>
            <person name="Pinto D."/>
            <person name="Vollmers J."/>
            <person name="Rivas-Marin E."/>
            <person name="Kohn T."/>
            <person name="Peeters S.H."/>
            <person name="Heuer A."/>
            <person name="Rast P."/>
            <person name="Oberbeckmann S."/>
            <person name="Bunk B."/>
            <person name="Jeske O."/>
            <person name="Meyerdierks A."/>
            <person name="Storesund J.E."/>
            <person name="Kallscheuer N."/>
            <person name="Luecker S."/>
            <person name="Lage O.M."/>
            <person name="Pohl T."/>
            <person name="Merkel B.J."/>
            <person name="Hornburger P."/>
            <person name="Mueller R.-W."/>
            <person name="Bruemmer F."/>
            <person name="Labrenz M."/>
            <person name="Spormann A.M."/>
            <person name="Op Den Camp H."/>
            <person name="Overmann J."/>
            <person name="Amann R."/>
            <person name="Jetten M.S.M."/>
            <person name="Mascher T."/>
            <person name="Medema M.H."/>
            <person name="Devos D.P."/>
            <person name="Kaster A.-K."/>
            <person name="Ovreas L."/>
            <person name="Rohde M."/>
            <person name="Galperin M.Y."/>
            <person name="Jogler C."/>
        </authorList>
    </citation>
    <scope>NUCLEOTIDE SEQUENCE [LARGE SCALE GENOMIC DNA]</scope>
    <source>
        <strain evidence="6 7">Pan54</strain>
    </source>
</reference>
<evidence type="ECO:0000256" key="4">
    <source>
        <dbReference type="ARBA" id="ARBA00022764"/>
    </source>
</evidence>
<dbReference type="Pfam" id="PF04349">
    <property type="entry name" value="MdoG"/>
    <property type="match status" value="1"/>
</dbReference>
<dbReference type="AlphaFoldDB" id="A0A5C5XJY6"/>
<dbReference type="SUPFAM" id="SSF81296">
    <property type="entry name" value="E set domains"/>
    <property type="match status" value="1"/>
</dbReference>
<evidence type="ECO:0000256" key="1">
    <source>
        <dbReference type="ARBA" id="ARBA00004418"/>
    </source>
</evidence>
<dbReference type="PANTHER" id="PTHR30504">
    <property type="entry name" value="GLUCANS BIOSYNTHESIS PROTEIN"/>
    <property type="match status" value="1"/>
</dbReference>
<keyword evidence="4" id="KW-0574">Periplasm</keyword>
<dbReference type="Proteomes" id="UP000316095">
    <property type="component" value="Unassembled WGS sequence"/>
</dbReference>
<dbReference type="InterPro" id="IPR014718">
    <property type="entry name" value="GH-type_carb-bd"/>
</dbReference>
<comment type="caution">
    <text evidence="6">The sequence shown here is derived from an EMBL/GenBank/DDBJ whole genome shotgun (WGS) entry which is preliminary data.</text>
</comment>
<feature type="domain" description="Glucan biosynthesis periplasmic MdoG C-terminal" evidence="5">
    <location>
        <begin position="51"/>
        <end position="519"/>
    </location>
</feature>
<evidence type="ECO:0000313" key="7">
    <source>
        <dbReference type="Proteomes" id="UP000316095"/>
    </source>
</evidence>
<dbReference type="Gene3D" id="2.70.98.10">
    <property type="match status" value="1"/>
</dbReference>
<sequence>MAMCCKVLTLFMVLSVILGGRHDVAGADQQRLIPAALAGEASSLRSFSITSFEDLVAYAKLKAARPYQPEQQVAESLQRLSYDDYLKIHFKHDHAIWAKSSPFWIEMFHPGFVQKNQILLNLVQNKREFQVPFNPANFEYNGDLTSSDVPETTRYAGIRLAGRFPGNDDPQEILTFLGSSYFRCRSAGGIYGSSNRGLAVNIGSNQPEEFPVFREFWVVKPDAVSNRQIVYAYMDSPTLTGAYEFTLEHGRETTTIDVRSILYFRAQPERLGIAPITSMWMWGDGLIAPPVDLRPAVHDADGLLVESEEGWTWRPLCRQSYPSVSRISNKEVRGFGLLQRNTEFETYQDSFAQYHKRPSIWIEPKNQWPTGHLELFELTAAHEGIDNIGAYWVPDTTKPLPQGLPISYRISYFQGDLKSKCREYLGVADSFQVRRQSDSKVHLTINFSGPSLADLAQETPVEINLRTTRAEVMHRNLIRRPHGKWSLQLVLEPTSDAPFEIQAGLSDASRKLTETWSYLCPITPPSYEFPQVYTRNE</sequence>
<dbReference type="Gene3D" id="2.60.40.10">
    <property type="entry name" value="Immunoglobulins"/>
    <property type="match status" value="1"/>
</dbReference>
<evidence type="ECO:0000259" key="5">
    <source>
        <dbReference type="Pfam" id="PF04349"/>
    </source>
</evidence>
<evidence type="ECO:0000256" key="2">
    <source>
        <dbReference type="ARBA" id="ARBA00005001"/>
    </source>
</evidence>
<evidence type="ECO:0000313" key="6">
    <source>
        <dbReference type="EMBL" id="TWT62673.1"/>
    </source>
</evidence>
<dbReference type="InterPro" id="IPR013783">
    <property type="entry name" value="Ig-like_fold"/>
</dbReference>
<proteinExistence type="inferred from homology"/>
<accession>A0A5C5XJY6</accession>
<comment type="pathway">
    <text evidence="2">Glycan metabolism; osmoregulated periplasmic glucan (OPG) biosynthesis.</text>
</comment>
<dbReference type="GO" id="GO:0051274">
    <property type="term" value="P:beta-glucan biosynthetic process"/>
    <property type="evidence" value="ECO:0007669"/>
    <property type="project" value="TreeGrafter"/>
</dbReference>
<protein>
    <submittedName>
        <fullName evidence="6">Glucans biosynthesis protein G</fullName>
    </submittedName>
</protein>
<dbReference type="OrthoDB" id="335750at2"/>
<comment type="subcellular location">
    <subcellularLocation>
        <location evidence="1">Periplasm</location>
    </subcellularLocation>
</comment>
<keyword evidence="7" id="KW-1185">Reference proteome</keyword>
<dbReference type="PIRSF" id="PIRSF006281">
    <property type="entry name" value="MdoG"/>
    <property type="match status" value="1"/>
</dbReference>
<dbReference type="GO" id="GO:0030246">
    <property type="term" value="F:carbohydrate binding"/>
    <property type="evidence" value="ECO:0007669"/>
    <property type="project" value="InterPro"/>
</dbReference>
<dbReference type="SUPFAM" id="SSF74650">
    <property type="entry name" value="Galactose mutarotase-like"/>
    <property type="match status" value="1"/>
</dbReference>
<dbReference type="GO" id="GO:0003824">
    <property type="term" value="F:catalytic activity"/>
    <property type="evidence" value="ECO:0007669"/>
    <property type="project" value="InterPro"/>
</dbReference>
<name>A0A5C5XJY6_9PLAN</name>